<dbReference type="Pfam" id="PF19136">
    <property type="entry name" value="DUF5819"/>
    <property type="match status" value="1"/>
</dbReference>
<dbReference type="Proteomes" id="UP000014040">
    <property type="component" value="Unassembled WGS sequence"/>
</dbReference>
<dbReference type="HOGENOM" id="CLU_111025_0_0_9"/>
<evidence type="ECO:0000313" key="2">
    <source>
        <dbReference type="Proteomes" id="UP000014040"/>
    </source>
</evidence>
<proteinExistence type="predicted"/>
<dbReference type="InterPro" id="IPR043857">
    <property type="entry name" value="DUF5819"/>
</dbReference>
<dbReference type="PATRIC" id="fig|1053224.3.peg.6157"/>
<gene>
    <name evidence="1" type="ORF">IIC_06142</name>
</gene>
<accession>R8GWZ1</accession>
<dbReference type="EMBL" id="AHES01000084">
    <property type="protein sequence ID" value="EOO65111.1"/>
    <property type="molecule type" value="Genomic_DNA"/>
</dbReference>
<evidence type="ECO:0000313" key="1">
    <source>
        <dbReference type="EMBL" id="EOO65111.1"/>
    </source>
</evidence>
<reference evidence="1 2" key="1">
    <citation type="submission" date="2012-12" db="EMBL/GenBank/DDBJ databases">
        <title>The Genome Sequence of Bacillus cereus VD021.</title>
        <authorList>
            <consortium name="The Broad Institute Genome Sequencing Platform"/>
            <consortium name="The Broad Institute Genome Sequencing Center for Infectious Disease"/>
            <person name="Feldgarden M."/>
            <person name="Van der Auwera G.A."/>
            <person name="Mahillon J."/>
            <person name="Duprez V."/>
            <person name="Timmery S."/>
            <person name="Mattelet C."/>
            <person name="Dierick K."/>
            <person name="Sun M."/>
            <person name="Yu Z."/>
            <person name="Zhu L."/>
            <person name="Hu X."/>
            <person name="Shank E.B."/>
            <person name="Swiecicka I."/>
            <person name="Hansen B.M."/>
            <person name="Andrup L."/>
            <person name="Walker B."/>
            <person name="Young S.K."/>
            <person name="Zeng Q."/>
            <person name="Gargeya S."/>
            <person name="Fitzgerald M."/>
            <person name="Haas B."/>
            <person name="Abouelleil A."/>
            <person name="Alvarado L."/>
            <person name="Arachchi H.M."/>
            <person name="Berlin A.M."/>
            <person name="Chapman S.B."/>
            <person name="Dewar J."/>
            <person name="Goldberg J."/>
            <person name="Griggs A."/>
            <person name="Gujja S."/>
            <person name="Hansen M."/>
            <person name="Howarth C."/>
            <person name="Imamovic A."/>
            <person name="Larimer J."/>
            <person name="McCowan C."/>
            <person name="Murphy C."/>
            <person name="Neiman D."/>
            <person name="Pearson M."/>
            <person name="Priest M."/>
            <person name="Roberts A."/>
            <person name="Saif S."/>
            <person name="Shea T."/>
            <person name="Sisk P."/>
            <person name="Sykes S."/>
            <person name="Wortman J."/>
            <person name="Nusbaum C."/>
            <person name="Birren B."/>
        </authorList>
    </citation>
    <scope>NUCLEOTIDE SEQUENCE [LARGE SCALE GENOMIC DNA]</scope>
    <source>
        <strain evidence="1 2">VD021</strain>
    </source>
</reference>
<organism evidence="1 2">
    <name type="scientific">Bacillus cereus VD021</name>
    <dbReference type="NCBI Taxonomy" id="1053224"/>
    <lineage>
        <taxon>Bacteria</taxon>
        <taxon>Bacillati</taxon>
        <taxon>Bacillota</taxon>
        <taxon>Bacilli</taxon>
        <taxon>Bacillales</taxon>
        <taxon>Bacillaceae</taxon>
        <taxon>Bacillus</taxon>
        <taxon>Bacillus cereus group</taxon>
    </lineage>
</organism>
<name>R8GWZ1_BACCE</name>
<protein>
    <submittedName>
        <fullName evidence="1">Uncharacterized protein</fullName>
    </submittedName>
</protein>
<dbReference type="AlphaFoldDB" id="R8GWZ1"/>
<sequence>MKHKCILLTIISILSLYFCFHYVMVLFAVGPTNPISTNLKPITSNYLDKTWFAQNWHLFAPDPLTKNNYIYMQIKFDNEAEEGKEWIDISSPLVENNHKNVITPYNRIVRIVDGLHTEVAGQMSDDLIVKYEEAIVKKEDKDKNNKDVKKMIDEQSKRIKEKGEKTIYRYASSYAKALYPNKNIDSIKVRVTSYNVIPFSQRSVKNPKPELMYDNDLGWRKINKDVISFY</sequence>
<dbReference type="RefSeq" id="WP_016101393.1">
    <property type="nucleotide sequence ID" value="NZ_KB976276.1"/>
</dbReference>
<comment type="caution">
    <text evidence="1">The sequence shown here is derived from an EMBL/GenBank/DDBJ whole genome shotgun (WGS) entry which is preliminary data.</text>
</comment>